<dbReference type="GO" id="GO:0003676">
    <property type="term" value="F:nucleic acid binding"/>
    <property type="evidence" value="ECO:0007669"/>
    <property type="project" value="InterPro"/>
</dbReference>
<evidence type="ECO:0000256" key="1">
    <source>
        <dbReference type="SAM" id="MobiDB-lite"/>
    </source>
</evidence>
<dbReference type="EMBL" id="LGRX02006523">
    <property type="protein sequence ID" value="KAK3276493.1"/>
    <property type="molecule type" value="Genomic_DNA"/>
</dbReference>
<evidence type="ECO:0000259" key="2">
    <source>
        <dbReference type="Pfam" id="PF05699"/>
    </source>
</evidence>
<dbReference type="InterPro" id="IPR008906">
    <property type="entry name" value="HATC_C_dom"/>
</dbReference>
<dbReference type="Proteomes" id="UP001190700">
    <property type="component" value="Unassembled WGS sequence"/>
</dbReference>
<comment type="caution">
    <text evidence="3">The sequence shown here is derived from an EMBL/GenBank/DDBJ whole genome shotgun (WGS) entry which is preliminary data.</text>
</comment>
<organism evidence="3 4">
    <name type="scientific">Cymbomonas tetramitiformis</name>
    <dbReference type="NCBI Taxonomy" id="36881"/>
    <lineage>
        <taxon>Eukaryota</taxon>
        <taxon>Viridiplantae</taxon>
        <taxon>Chlorophyta</taxon>
        <taxon>Pyramimonadophyceae</taxon>
        <taxon>Pyramimonadales</taxon>
        <taxon>Pyramimonadaceae</taxon>
        <taxon>Cymbomonas</taxon>
    </lineage>
</organism>
<dbReference type="GO" id="GO:0046983">
    <property type="term" value="F:protein dimerization activity"/>
    <property type="evidence" value="ECO:0007669"/>
    <property type="project" value="InterPro"/>
</dbReference>
<dbReference type="Pfam" id="PF05699">
    <property type="entry name" value="Dimer_Tnp_hAT"/>
    <property type="match status" value="1"/>
</dbReference>
<reference evidence="3 4" key="1">
    <citation type="journal article" date="2015" name="Genome Biol. Evol.">
        <title>Comparative Genomics of a Bacterivorous Green Alga Reveals Evolutionary Causalities and Consequences of Phago-Mixotrophic Mode of Nutrition.</title>
        <authorList>
            <person name="Burns J.A."/>
            <person name="Paasch A."/>
            <person name="Narechania A."/>
            <person name="Kim E."/>
        </authorList>
    </citation>
    <scope>NUCLEOTIDE SEQUENCE [LARGE SCALE GENOMIC DNA]</scope>
    <source>
        <strain evidence="3 4">PLY_AMNH</strain>
    </source>
</reference>
<dbReference type="AlphaFoldDB" id="A0AAE0GEC1"/>
<name>A0AAE0GEC1_9CHLO</name>
<evidence type="ECO:0000313" key="4">
    <source>
        <dbReference type="Proteomes" id="UP001190700"/>
    </source>
</evidence>
<keyword evidence="4" id="KW-1185">Reference proteome</keyword>
<dbReference type="Gene3D" id="3.30.420.10">
    <property type="entry name" value="Ribonuclease H-like superfamily/Ribonuclease H"/>
    <property type="match status" value="1"/>
</dbReference>
<proteinExistence type="predicted"/>
<dbReference type="InterPro" id="IPR012337">
    <property type="entry name" value="RNaseH-like_sf"/>
</dbReference>
<evidence type="ECO:0000313" key="3">
    <source>
        <dbReference type="EMBL" id="KAK3276493.1"/>
    </source>
</evidence>
<dbReference type="SUPFAM" id="SSF53098">
    <property type="entry name" value="Ribonuclease H-like"/>
    <property type="match status" value="1"/>
</dbReference>
<protein>
    <recommendedName>
        <fullName evidence="2">HAT C-terminal dimerisation domain-containing protein</fullName>
    </recommendedName>
</protein>
<accession>A0AAE0GEC1</accession>
<gene>
    <name evidence="3" type="ORF">CYMTET_15432</name>
</gene>
<feature type="region of interest" description="Disordered" evidence="1">
    <location>
        <begin position="66"/>
        <end position="87"/>
    </location>
</feature>
<sequence length="381" mass="43542">MLRSFVGANPEDWDLYMTNVEFAINDSRSDVNGFTPFELCYGHEGEIRAFRERQKEINAQIDTEAAAQKKQKKEEIERSLEGGQSATAVANPDGSVYRQHQLLIDEWNIVRESMYILHYAKIAVDMLQSTQTVTSNLFLAVGGRLAYTCHADTTLMFEGKPVQITNEHVKAARELMYTNCCKRFFNDLIPCKLEDFAVATCLDPHLKNFRFKYVERWRHGTFTAQMGVAWAKKGLRGELETQAKPRGCILNGEKGKPRAVVHRESFLTDSDDEEDDLQVACEQADPQVEEDEFQRYMLLPEVRKEVSVQEWWRKHAYESPTLSKMARQFLAAPASTAEKVMDRTLCRKLGKRWHGPVPVLECFYSDLQADLAEADRGAPVA</sequence>
<dbReference type="PANTHER" id="PTHR23272">
    <property type="entry name" value="BED FINGER-RELATED"/>
    <property type="match status" value="1"/>
</dbReference>
<feature type="domain" description="HAT C-terminal dimerisation" evidence="2">
    <location>
        <begin position="294"/>
        <end position="338"/>
    </location>
</feature>
<dbReference type="InterPro" id="IPR036397">
    <property type="entry name" value="RNaseH_sf"/>
</dbReference>